<dbReference type="SUPFAM" id="SSF48371">
    <property type="entry name" value="ARM repeat"/>
    <property type="match status" value="2"/>
</dbReference>
<evidence type="ECO:0000259" key="1">
    <source>
        <dbReference type="Pfam" id="PF21049"/>
    </source>
</evidence>
<dbReference type="InterPro" id="IPR016024">
    <property type="entry name" value="ARM-type_fold"/>
</dbReference>
<dbReference type="EMBL" id="CAUJNA010002891">
    <property type="protein sequence ID" value="CAJ1394612.1"/>
    <property type="molecule type" value="Genomic_DNA"/>
</dbReference>
<dbReference type="Proteomes" id="UP001178507">
    <property type="component" value="Unassembled WGS sequence"/>
</dbReference>
<organism evidence="2 3">
    <name type="scientific">Effrenium voratum</name>
    <dbReference type="NCBI Taxonomy" id="2562239"/>
    <lineage>
        <taxon>Eukaryota</taxon>
        <taxon>Sar</taxon>
        <taxon>Alveolata</taxon>
        <taxon>Dinophyceae</taxon>
        <taxon>Suessiales</taxon>
        <taxon>Symbiodiniaceae</taxon>
        <taxon>Effrenium</taxon>
    </lineage>
</organism>
<proteinExistence type="predicted"/>
<reference evidence="2" key="1">
    <citation type="submission" date="2023-08" db="EMBL/GenBank/DDBJ databases">
        <authorList>
            <person name="Chen Y."/>
            <person name="Shah S."/>
            <person name="Dougan E. K."/>
            <person name="Thang M."/>
            <person name="Chan C."/>
        </authorList>
    </citation>
    <scope>NUCLEOTIDE SEQUENCE</scope>
</reference>
<accession>A0AA36N515</accession>
<dbReference type="PANTHER" id="PTHR14716:SF0">
    <property type="entry name" value="CILIA- AND FLAGELLA-ASSOCIATED PROTEIN 69"/>
    <property type="match status" value="1"/>
</dbReference>
<name>A0AA36N515_9DINO</name>
<keyword evidence="3" id="KW-1185">Reference proteome</keyword>
<dbReference type="Pfam" id="PF21049">
    <property type="entry name" value="CFA69_ARM_rpt"/>
    <property type="match status" value="2"/>
</dbReference>
<dbReference type="InterPro" id="IPR048733">
    <property type="entry name" value="CFA69_ARM_dom"/>
</dbReference>
<dbReference type="InterPro" id="IPR048732">
    <property type="entry name" value="CFA69"/>
</dbReference>
<sequence>MAVGMADLEPRASLVSIASAPDEVDFSAIMELMTSKYTLDLVDRHVAAIRKLCKVCCNGFLLKHLEALVELLYLAVERFSEGQDLLAQALCDFTRVASQPFVSCKTSDMITYGHHLPAFVKGLVSVLSFTLPTEPPADPAARPQWEQKKATCERLRIEVAHTLACWARFGLDEDSVELLPNQPLIQAVADSGTPNLRILRQSNVMDAISASFRSEDSPESIVITMGAIRDMSLYRPLACQITNCGLISNLVHVIRVNLLGSDVLLVAAEVLWNVLELDWDGATEALGQEEVIESFRDFMNAVLTRGYRFKDKIFRNDMMVLLMYISKRVENRVLFASTGLMALLLSYSLSEQRRKDLQASGILKELLPDMKVLPDLDEEKAPKKGIPITNTQEDMEFRTLLWGTLARCCSSEQCAEVAVRCGLVESLLECLDAEPPTEQQKWSQEQRRQVQLEALAALFQLVQYMPDAFMDAQGNGTVLQLLQATRSREVQKKCLHLLQVAVRMGRHFAENLGQLGAVGTLVELFTDKDNPMTSRQMCASVLATMCKECPDNAREFRKKDGVEAMRDEVIYRPGETTDNHLFYSLCVVDCVWNSVVGTRKNEIRFLDAGGLFALLDCLEVAPMILKRQIIGCLADLMEYKKAAKLFTQWNSQVTMKGALRLLLELWQSEQQAAGNLAPDGVITDLEQPLNPRTSPSDRMADIDDGESTITSTSRFANKFRHAKNFADTATSAAARTTISKGFEQASASAQAGAASLGSQH</sequence>
<dbReference type="PANTHER" id="PTHR14716">
    <property type="entry name" value="CILIA- AND FLAGELLA-ASSOCIATED PROTEIN 69"/>
    <property type="match status" value="1"/>
</dbReference>
<dbReference type="InterPro" id="IPR011989">
    <property type="entry name" value="ARM-like"/>
</dbReference>
<feature type="domain" description="Cilia- and flagella-associated protein 69 ARM repeats" evidence="1">
    <location>
        <begin position="24"/>
        <end position="123"/>
    </location>
</feature>
<dbReference type="Gene3D" id="1.25.10.10">
    <property type="entry name" value="Leucine-rich Repeat Variant"/>
    <property type="match status" value="1"/>
</dbReference>
<comment type="caution">
    <text evidence="2">The sequence shown here is derived from an EMBL/GenBank/DDBJ whole genome shotgun (WGS) entry which is preliminary data.</text>
</comment>
<evidence type="ECO:0000313" key="3">
    <source>
        <dbReference type="Proteomes" id="UP001178507"/>
    </source>
</evidence>
<gene>
    <name evidence="2" type="ORF">EVOR1521_LOCUS19230</name>
</gene>
<feature type="domain" description="Cilia- and flagella-associated protein 69 ARM repeats" evidence="1">
    <location>
        <begin position="195"/>
        <end position="693"/>
    </location>
</feature>
<dbReference type="AlphaFoldDB" id="A0AA36N515"/>
<protein>
    <recommendedName>
        <fullName evidence="1">Cilia- and flagella-associated protein 69 ARM repeats domain-containing protein</fullName>
    </recommendedName>
</protein>
<evidence type="ECO:0000313" key="2">
    <source>
        <dbReference type="EMBL" id="CAJ1394612.1"/>
    </source>
</evidence>